<evidence type="ECO:0000313" key="4">
    <source>
        <dbReference type="EMBL" id="AZP13333.1"/>
    </source>
</evidence>
<feature type="region of interest" description="Disordered" evidence="3">
    <location>
        <begin position="1"/>
        <end position="32"/>
    </location>
</feature>
<name>A0A3S9HMI2_9BURK</name>
<protein>
    <submittedName>
        <fullName evidence="4">DUF2325 domain-containing protein</fullName>
    </submittedName>
</protein>
<organism evidence="4 5">
    <name type="scientific">Undibacterium parvum</name>
    <dbReference type="NCBI Taxonomy" id="401471"/>
    <lineage>
        <taxon>Bacteria</taxon>
        <taxon>Pseudomonadati</taxon>
        <taxon>Pseudomonadota</taxon>
        <taxon>Betaproteobacteria</taxon>
        <taxon>Burkholderiales</taxon>
        <taxon>Oxalobacteraceae</taxon>
        <taxon>Undibacterium</taxon>
    </lineage>
</organism>
<feature type="coiled-coil region" evidence="2">
    <location>
        <begin position="230"/>
        <end position="284"/>
    </location>
</feature>
<keyword evidence="2" id="KW-0175">Coiled coil</keyword>
<evidence type="ECO:0000256" key="2">
    <source>
        <dbReference type="SAM" id="Coils"/>
    </source>
</evidence>
<reference evidence="4 5" key="1">
    <citation type="journal article" date="2011" name="Int. J. Syst. Evol. Microbiol.">
        <title>Description of Undibacterium oligocarboniphilum sp. nov., isolated from purified water, and Undibacterium pigrum strain CCUG 49012 as the type strain of Undibacterium parvum sp. nov., and emended descriptions of the genus Undibacterium and the species Undibacterium pigrum.</title>
        <authorList>
            <person name="Eder W."/>
            <person name="Wanner G."/>
            <person name="Ludwig W."/>
            <person name="Busse H.J."/>
            <person name="Ziemke-Kageler F."/>
            <person name="Lang E."/>
        </authorList>
    </citation>
    <scope>NUCLEOTIDE SEQUENCE [LARGE SCALE GENOMIC DNA]</scope>
    <source>
        <strain evidence="4 5">DSM 23061</strain>
    </source>
</reference>
<feature type="compositionally biased region" description="Low complexity" evidence="3">
    <location>
        <begin position="12"/>
        <end position="21"/>
    </location>
</feature>
<comment type="similarity">
    <text evidence="1">Belongs to the UPF0751 family.</text>
</comment>
<sequence length="419" mass="47018">MCEKNPRTDTTQEQQQAVQHAPQREHSSEAHAGSRRRRIWELPYHALCPVIGVCIPIAVLRRLIGKALGGAAIADDYEIHCGAIAECKQRSAITDCLQQELDRRYAIALRRVAKIKNSVDLQQCWTLAQHGNDVAGALWACLTHARCDHDLEERILSEIHMLQHQIGSAERISAQRFLQMQAELEALGKSLLSQRERSSKIIAAKSASIELLQTDQWQMRATLIGKNTLIASLQDQYKELQQGMPDLRARQEQAHYIELQMARNHELERHIVSLQEQLRQQARLPVSNDRAEKSATLEIDEPVKLQHQSILCVGGRPHIVPMYRQLIEGSGANFLHHDGGDEDNAALLSTSLVAADLVICQTGCVSHAAYWRVKDHCKRTGKLCVFVDKPSVSSMARCLKQLQIDSQAEMAATLASKER</sequence>
<evidence type="ECO:0000256" key="1">
    <source>
        <dbReference type="ARBA" id="ARBA00007189"/>
    </source>
</evidence>
<dbReference type="InterPro" id="IPR016772">
    <property type="entry name" value="UCP020408"/>
</dbReference>
<dbReference type="OrthoDB" id="5296275at2"/>
<proteinExistence type="inferred from homology"/>
<dbReference type="KEGG" id="upv:EJN92_15835"/>
<dbReference type="EMBL" id="CP034464">
    <property type="protein sequence ID" value="AZP13333.1"/>
    <property type="molecule type" value="Genomic_DNA"/>
</dbReference>
<accession>A0A3S9HMI2</accession>
<dbReference type="Proteomes" id="UP000275663">
    <property type="component" value="Chromosome"/>
</dbReference>
<gene>
    <name evidence="4" type="ORF">EJN92_15835</name>
</gene>
<dbReference type="RefSeq" id="WP_126128706.1">
    <property type="nucleotide sequence ID" value="NZ_CP034464.1"/>
</dbReference>
<evidence type="ECO:0000313" key="5">
    <source>
        <dbReference type="Proteomes" id="UP000275663"/>
    </source>
</evidence>
<dbReference type="Pfam" id="PF10087">
    <property type="entry name" value="DUF2325"/>
    <property type="match status" value="1"/>
</dbReference>
<evidence type="ECO:0000256" key="3">
    <source>
        <dbReference type="SAM" id="MobiDB-lite"/>
    </source>
</evidence>
<dbReference type="AlphaFoldDB" id="A0A3S9HMI2"/>
<keyword evidence="5" id="KW-1185">Reference proteome</keyword>